<comment type="caution">
    <text evidence="1">The sequence shown here is derived from an EMBL/GenBank/DDBJ whole genome shotgun (WGS) entry which is preliminary data.</text>
</comment>
<dbReference type="Proteomes" id="UP000601108">
    <property type="component" value="Unassembled WGS sequence"/>
</dbReference>
<protein>
    <submittedName>
        <fullName evidence="1">Uncharacterized protein</fullName>
    </submittedName>
</protein>
<sequence>MITQEEVVVQKVFKQLDGMSKIEVYDILFKIESMLLDFKSPIQYEELKKTLKSTSRKINVGAVDNFGHFYLEDQCEYIKIYKVKTLLPNFLDKELLYFFTPWQLKIMDYTTENLKETFQGTYLETVVNHFLETHTPQTRNPVTNRFILLEFLDQMDLDS</sequence>
<organism evidence="1 2">
    <name type="scientific">Aquimarina muelleri</name>
    <dbReference type="NCBI Taxonomy" id="279356"/>
    <lineage>
        <taxon>Bacteria</taxon>
        <taxon>Pseudomonadati</taxon>
        <taxon>Bacteroidota</taxon>
        <taxon>Flavobacteriia</taxon>
        <taxon>Flavobacteriales</taxon>
        <taxon>Flavobacteriaceae</taxon>
        <taxon>Aquimarina</taxon>
    </lineage>
</organism>
<reference evidence="1 2" key="1">
    <citation type="journal article" date="2014" name="Int. J. Syst. Evol. Microbiol.">
        <title>Complete genome sequence of Corynebacterium casei LMG S-19264T (=DSM 44701T), isolated from a smear-ripened cheese.</title>
        <authorList>
            <consortium name="US DOE Joint Genome Institute (JGI-PGF)"/>
            <person name="Walter F."/>
            <person name="Albersmeier A."/>
            <person name="Kalinowski J."/>
            <person name="Ruckert C."/>
        </authorList>
    </citation>
    <scope>NUCLEOTIDE SEQUENCE [LARGE SCALE GENOMIC DNA]</scope>
    <source>
        <strain evidence="1 2">KCTC 12285</strain>
    </source>
</reference>
<name>A0A918N2S0_9FLAO</name>
<keyword evidence="2" id="KW-1185">Reference proteome</keyword>
<evidence type="ECO:0000313" key="1">
    <source>
        <dbReference type="EMBL" id="GGX04967.1"/>
    </source>
</evidence>
<evidence type="ECO:0000313" key="2">
    <source>
        <dbReference type="Proteomes" id="UP000601108"/>
    </source>
</evidence>
<dbReference type="EMBL" id="BMWS01000002">
    <property type="protein sequence ID" value="GGX04967.1"/>
    <property type="molecule type" value="Genomic_DNA"/>
</dbReference>
<proteinExistence type="predicted"/>
<dbReference type="AlphaFoldDB" id="A0A918N2S0"/>
<gene>
    <name evidence="1" type="ORF">GCM10007384_03290</name>
</gene>
<dbReference type="RefSeq" id="WP_027410830.1">
    <property type="nucleotide sequence ID" value="NZ_BMWS01000002.1"/>
</dbReference>
<accession>A0A918N2S0</accession>